<evidence type="ECO:0000256" key="3">
    <source>
        <dbReference type="ARBA" id="ARBA00001941"/>
    </source>
</evidence>
<dbReference type="Pfam" id="PF02779">
    <property type="entry name" value="Transket_pyr"/>
    <property type="match status" value="1"/>
</dbReference>
<dbReference type="STRING" id="1276221.SDIMI_v3c04170"/>
<dbReference type="EMBL" id="CP005076">
    <property type="protein sequence ID" value="AGR42121.1"/>
    <property type="molecule type" value="Genomic_DNA"/>
</dbReference>
<dbReference type="CDD" id="cd02012">
    <property type="entry name" value="TPP_TK"/>
    <property type="match status" value="1"/>
</dbReference>
<keyword evidence="23" id="KW-1185">Reference proteome</keyword>
<accession>S5LZT6</accession>
<dbReference type="GO" id="GO:0005829">
    <property type="term" value="C:cytosol"/>
    <property type="evidence" value="ECO:0007669"/>
    <property type="project" value="TreeGrafter"/>
</dbReference>
<evidence type="ECO:0000256" key="7">
    <source>
        <dbReference type="ARBA" id="ARBA00013152"/>
    </source>
</evidence>
<dbReference type="Pfam" id="PF00456">
    <property type="entry name" value="Transketolase_N"/>
    <property type="match status" value="1"/>
</dbReference>
<name>S5LZT6_9MOLU</name>
<comment type="cofactor">
    <cofactor evidence="18">
        <name>Mg(2+)</name>
        <dbReference type="ChEBI" id="CHEBI:18420"/>
    </cofactor>
    <text evidence="18">Binds 1 Mg(2+) ion per subunit. Can also utilize other divalent metal cations, such as Ca(2+), Mn(2+) and Co(2+).</text>
</comment>
<feature type="site" description="Important for catalytic activity" evidence="19">
    <location>
        <position position="259"/>
    </location>
</feature>
<evidence type="ECO:0000256" key="5">
    <source>
        <dbReference type="ARBA" id="ARBA00007131"/>
    </source>
</evidence>
<feature type="binding site" evidence="17">
    <location>
        <position position="66"/>
    </location>
    <ligand>
        <name>thiamine diphosphate</name>
        <dbReference type="ChEBI" id="CHEBI:58937"/>
    </ligand>
</feature>
<evidence type="ECO:0000256" key="1">
    <source>
        <dbReference type="ARBA" id="ARBA00001913"/>
    </source>
</evidence>
<feature type="binding site" evidence="16">
    <location>
        <position position="378"/>
    </location>
    <ligand>
        <name>substrate</name>
    </ligand>
</feature>
<feature type="active site" description="Proton donor" evidence="15">
    <location>
        <position position="404"/>
    </location>
</feature>
<feature type="binding site" evidence="17">
    <location>
        <position position="259"/>
    </location>
    <ligand>
        <name>thiamine diphosphate</name>
        <dbReference type="ChEBI" id="CHEBI:58937"/>
    </ligand>
</feature>
<dbReference type="FunCoup" id="S5LZT6">
    <property type="interactions" value="189"/>
</dbReference>
<dbReference type="Pfam" id="PF22613">
    <property type="entry name" value="Transketolase_C_1"/>
    <property type="match status" value="1"/>
</dbReference>
<evidence type="ECO:0000256" key="6">
    <source>
        <dbReference type="ARBA" id="ARBA00011738"/>
    </source>
</evidence>
<dbReference type="SMART" id="SM00861">
    <property type="entry name" value="Transket_pyr"/>
    <property type="match status" value="1"/>
</dbReference>
<keyword evidence="12 17" id="KW-0786">Thiamine pyrophosphate</keyword>
<dbReference type="KEGG" id="sdi:SDIMI_v3c04170"/>
<feature type="domain" description="Transketolase-like pyrimidine-binding" evidence="21">
    <location>
        <begin position="348"/>
        <end position="518"/>
    </location>
</feature>
<sequence>MNKNNKNLNALRILGIEAVNKANSGHPGIVLGASPIVYTLFTKFMNLNPSNPSWFNRDRFVLSAGHGSALLYSALHLSGFNLSIEEIKNFRQLNSKTPGHPEFGHTQGVEATTGPLGQGFAMGVGMALGESHLAGMYNKDDLKLINHFTYVLCGDGDLQEGVCQEAISFAGRYKLNKLIVLHDSNDIQLDAPVEVAQSEDIQLKFKAAGWNTLKVENGEDLIAIENAIKSAQQSDKPTYIEVKTIIGIGSTNQGTTKVHGAPLGNDIQTVKNYFNWNESEFVIPQDVYDFWKENVLNRGVEANNQWNEMFEKYKESNPQLAEQLLKSIDKQWDIDLKELEALNKSTEQATRVSSGEVFNLLSKNIPAIIGGSADLCESTKIKGADGNYDFDNTKARNIMYGVREFAMSAINNGMALHGGLLPVASGFFVFADYLKPALRMSAIMNIQTLSVFTHDSVAVGEDGPTHQPIEQLAMLRSIPNMSVYRPCDMAETIASYYNALNNKNNPSVIIATRQNLKELDHSSNLIDQVKKGAYILSETPNANITLIATGSEVSLALDIKQILERENQKVNVVSMINMNEFNKQSKEYQDSIINRNTTRFSIELGSTYGWHKFLGDQGKAYGIDTFGYSAPFADVIKEIKFTSEEIAKDIISVLK</sequence>
<comment type="function">
    <text evidence="4 20">Catalyzes the transfer of a two-carbon ketol group from a ketose donor to an aldose acceptor, via a covalent intermediate with the cofactor thiamine pyrophosphate.</text>
</comment>
<gene>
    <name evidence="22" type="primary">tkt</name>
    <name evidence="22" type="ORF">SDIMI_v3c04170</name>
</gene>
<dbReference type="InterPro" id="IPR005475">
    <property type="entry name" value="Transketolase-like_Pyr-bd"/>
</dbReference>
<evidence type="ECO:0000256" key="12">
    <source>
        <dbReference type="ARBA" id="ARBA00023052"/>
    </source>
</evidence>
<reference evidence="22 23" key="1">
    <citation type="journal article" date="2013" name="Genome Biol. Evol.">
        <title>Comparison of metabolic capacities and inference of gene content evolution in mosquito-associated Spiroplasma diminutum and S. taiwanense.</title>
        <authorList>
            <person name="Lo W.S."/>
            <person name="Ku C."/>
            <person name="Chen L.L."/>
            <person name="Chang T.H."/>
            <person name="Kuo C.H."/>
        </authorList>
    </citation>
    <scope>NUCLEOTIDE SEQUENCE [LARGE SCALE GENOMIC DNA]</scope>
    <source>
        <strain evidence="22">CUAS-1</strain>
    </source>
</reference>
<dbReference type="InterPro" id="IPR005474">
    <property type="entry name" value="Transketolase_N"/>
</dbReference>
<comment type="catalytic activity">
    <reaction evidence="13 20">
        <text>D-sedoheptulose 7-phosphate + D-glyceraldehyde 3-phosphate = aldehydo-D-ribose 5-phosphate + D-xylulose 5-phosphate</text>
        <dbReference type="Rhea" id="RHEA:10508"/>
        <dbReference type="ChEBI" id="CHEBI:57483"/>
        <dbReference type="ChEBI" id="CHEBI:57737"/>
        <dbReference type="ChEBI" id="CHEBI:58273"/>
        <dbReference type="ChEBI" id="CHEBI:59776"/>
        <dbReference type="EC" id="2.2.1.1"/>
    </reaction>
</comment>
<comment type="cofactor">
    <cofactor evidence="17">
        <name>thiamine diphosphate</name>
        <dbReference type="ChEBI" id="CHEBI:58937"/>
    </cofactor>
    <text evidence="17">Binds 1 thiamine pyrophosphate per subunit. During the reaction, the substrate forms a covalent intermediate with the cofactor.</text>
</comment>
<dbReference type="SUPFAM" id="SSF52518">
    <property type="entry name" value="Thiamin diphosphate-binding fold (THDP-binding)"/>
    <property type="match status" value="2"/>
</dbReference>
<dbReference type="OrthoDB" id="8732661at2"/>
<feature type="binding site" evidence="16">
    <location>
        <position position="454"/>
    </location>
    <ligand>
        <name>substrate</name>
    </ligand>
</feature>
<evidence type="ECO:0000256" key="2">
    <source>
        <dbReference type="ARBA" id="ARBA00001936"/>
    </source>
</evidence>
<dbReference type="InterPro" id="IPR033247">
    <property type="entry name" value="Transketolase_fam"/>
</dbReference>
<feature type="binding site" evidence="16">
    <location>
        <position position="26"/>
    </location>
    <ligand>
        <name>substrate</name>
    </ligand>
</feature>
<dbReference type="Proteomes" id="UP000014983">
    <property type="component" value="Chromosome"/>
</dbReference>
<feature type="site" description="Important for catalytic activity" evidence="19">
    <location>
        <position position="26"/>
    </location>
</feature>
<dbReference type="PANTHER" id="PTHR43522:SF2">
    <property type="entry name" value="TRANSKETOLASE 1-RELATED"/>
    <property type="match status" value="1"/>
</dbReference>
<evidence type="ECO:0000256" key="18">
    <source>
        <dbReference type="PIRSR" id="PIRSR605478-4"/>
    </source>
</evidence>
<dbReference type="PATRIC" id="fig|1276221.3.peg.414"/>
<dbReference type="InterPro" id="IPR020826">
    <property type="entry name" value="Transketolase_BS"/>
</dbReference>
<comment type="subunit">
    <text evidence="6 20">Homodimer.</text>
</comment>
<dbReference type="AlphaFoldDB" id="S5LZT6"/>
<feature type="binding site" evidence="16">
    <location>
        <position position="513"/>
    </location>
    <ligand>
        <name>substrate</name>
    </ligand>
</feature>
<proteinExistence type="inferred from homology"/>
<feature type="binding site" evidence="18">
    <location>
        <position position="187"/>
    </location>
    <ligand>
        <name>Mg(2+)</name>
        <dbReference type="ChEBI" id="CHEBI:18420"/>
    </ligand>
</feature>
<evidence type="ECO:0000256" key="16">
    <source>
        <dbReference type="PIRSR" id="PIRSR605478-2"/>
    </source>
</evidence>
<feature type="binding site" evidence="16">
    <location>
        <position position="466"/>
    </location>
    <ligand>
        <name>substrate</name>
    </ligand>
</feature>
<dbReference type="InterPro" id="IPR055152">
    <property type="entry name" value="Transketolase-like_C_2"/>
</dbReference>
<feature type="binding site" evidence="17">
    <location>
        <begin position="114"/>
        <end position="116"/>
    </location>
    <ligand>
        <name>thiamine diphosphate</name>
        <dbReference type="ChEBI" id="CHEBI:58937"/>
    </ligand>
</feature>
<dbReference type="Gene3D" id="3.40.50.920">
    <property type="match status" value="1"/>
</dbReference>
<comment type="similarity">
    <text evidence="5 20">Belongs to the transketolase family.</text>
</comment>
<dbReference type="NCBIfam" id="NF004558">
    <property type="entry name" value="PRK05899.2-4"/>
    <property type="match status" value="1"/>
</dbReference>
<dbReference type="GO" id="GO:0046872">
    <property type="term" value="F:metal ion binding"/>
    <property type="evidence" value="ECO:0007669"/>
    <property type="project" value="UniProtKB-KW"/>
</dbReference>
<dbReference type="NCBIfam" id="TIGR00232">
    <property type="entry name" value="tktlase_bact"/>
    <property type="match status" value="1"/>
</dbReference>
<comment type="cofactor">
    <cofactor evidence="20">
        <name>Mg(2+)</name>
        <dbReference type="ChEBI" id="CHEBI:18420"/>
    </cofactor>
    <cofactor evidence="20">
        <name>Ca(2+)</name>
        <dbReference type="ChEBI" id="CHEBI:29108"/>
    </cofactor>
    <cofactor evidence="20">
        <name>Mn(2+)</name>
        <dbReference type="ChEBI" id="CHEBI:29035"/>
    </cofactor>
    <cofactor evidence="20">
        <name>Co(2+)</name>
        <dbReference type="ChEBI" id="CHEBI:48828"/>
    </cofactor>
    <text evidence="20">Binds 1 Mg(2+) ion per subunit. Can also utilize other divalent metal cations, such as Ca(2+), Mn(2+) and Co(2+).</text>
</comment>
<evidence type="ECO:0000256" key="14">
    <source>
        <dbReference type="NCBIfam" id="TIGR00232"/>
    </source>
</evidence>
<evidence type="ECO:0000256" key="13">
    <source>
        <dbReference type="ARBA" id="ARBA00049473"/>
    </source>
</evidence>
<dbReference type="eggNOG" id="COG0021">
    <property type="taxonomic scope" value="Bacteria"/>
</dbReference>
<evidence type="ECO:0000256" key="20">
    <source>
        <dbReference type="RuleBase" id="RU004996"/>
    </source>
</evidence>
<dbReference type="InParanoid" id="S5LZT6"/>
<dbReference type="InterPro" id="IPR009014">
    <property type="entry name" value="Transketo_C/PFOR_II"/>
</dbReference>
<dbReference type="GO" id="GO:0004802">
    <property type="term" value="F:transketolase activity"/>
    <property type="evidence" value="ECO:0007669"/>
    <property type="project" value="UniProtKB-UniRule"/>
</dbReference>
<dbReference type="PROSITE" id="PS00802">
    <property type="entry name" value="TRANSKETOLASE_2"/>
    <property type="match status" value="1"/>
</dbReference>
<dbReference type="InterPro" id="IPR029061">
    <property type="entry name" value="THDP-binding"/>
</dbReference>
<evidence type="ECO:0000256" key="8">
    <source>
        <dbReference type="ARBA" id="ARBA00022679"/>
    </source>
</evidence>
<dbReference type="GO" id="GO:0006098">
    <property type="term" value="P:pentose-phosphate shunt"/>
    <property type="evidence" value="ECO:0007669"/>
    <property type="project" value="TreeGrafter"/>
</dbReference>
<feature type="binding site" evidence="16">
    <location>
        <position position="351"/>
    </location>
    <ligand>
        <name>substrate</name>
    </ligand>
</feature>
<keyword evidence="11 18" id="KW-0460">Magnesium</keyword>
<dbReference type="Gene3D" id="3.40.50.970">
    <property type="match status" value="2"/>
</dbReference>
<dbReference type="RefSeq" id="WP_020836353.1">
    <property type="nucleotide sequence ID" value="NC_021833.1"/>
</dbReference>
<evidence type="ECO:0000256" key="17">
    <source>
        <dbReference type="PIRSR" id="PIRSR605478-3"/>
    </source>
</evidence>
<keyword evidence="9 18" id="KW-0479">Metal-binding</keyword>
<evidence type="ECO:0000256" key="15">
    <source>
        <dbReference type="PIRSR" id="PIRSR605478-1"/>
    </source>
</evidence>
<feature type="binding site" evidence="17">
    <location>
        <position position="430"/>
    </location>
    <ligand>
        <name>thiamine diphosphate</name>
        <dbReference type="ChEBI" id="CHEBI:58937"/>
    </ligand>
</feature>
<evidence type="ECO:0000256" key="4">
    <source>
        <dbReference type="ARBA" id="ARBA00002931"/>
    </source>
</evidence>
<evidence type="ECO:0000256" key="9">
    <source>
        <dbReference type="ARBA" id="ARBA00022723"/>
    </source>
</evidence>
<evidence type="ECO:0000256" key="19">
    <source>
        <dbReference type="PIRSR" id="PIRSR605478-5"/>
    </source>
</evidence>
<dbReference type="InterPro" id="IPR049557">
    <property type="entry name" value="Transketolase_CS"/>
</dbReference>
<dbReference type="PANTHER" id="PTHR43522">
    <property type="entry name" value="TRANSKETOLASE"/>
    <property type="match status" value="1"/>
</dbReference>
<dbReference type="HOGENOM" id="CLU_009227_0_0_14"/>
<comment type="cofactor">
    <cofactor evidence="2">
        <name>Mn(2+)</name>
        <dbReference type="ChEBI" id="CHEBI:29035"/>
    </cofactor>
</comment>
<dbReference type="FunFam" id="3.40.50.970:FF:000004">
    <property type="entry name" value="Transketolase"/>
    <property type="match status" value="1"/>
</dbReference>
<dbReference type="PROSITE" id="PS00801">
    <property type="entry name" value="TRANSKETOLASE_1"/>
    <property type="match status" value="1"/>
</dbReference>
<evidence type="ECO:0000259" key="21">
    <source>
        <dbReference type="SMART" id="SM00861"/>
    </source>
</evidence>
<evidence type="ECO:0000256" key="10">
    <source>
        <dbReference type="ARBA" id="ARBA00022837"/>
    </source>
</evidence>
<organism evidence="22 23">
    <name type="scientific">Spiroplasma diminutum CUAS-1</name>
    <dbReference type="NCBI Taxonomy" id="1276221"/>
    <lineage>
        <taxon>Bacteria</taxon>
        <taxon>Bacillati</taxon>
        <taxon>Mycoplasmatota</taxon>
        <taxon>Mollicutes</taxon>
        <taxon>Entomoplasmatales</taxon>
        <taxon>Spiroplasmataceae</taxon>
        <taxon>Spiroplasma</taxon>
    </lineage>
</organism>
<comment type="cofactor">
    <cofactor evidence="3">
        <name>Co(2+)</name>
        <dbReference type="ChEBI" id="CHEBI:48828"/>
    </cofactor>
</comment>
<feature type="binding site" evidence="17">
    <location>
        <position position="156"/>
    </location>
    <ligand>
        <name>thiamine diphosphate</name>
        <dbReference type="ChEBI" id="CHEBI:58937"/>
    </ligand>
</feature>
<keyword evidence="8 20" id="KW-0808">Transferase</keyword>
<feature type="binding site" evidence="18">
    <location>
        <position position="185"/>
    </location>
    <ligand>
        <name>Mg(2+)</name>
        <dbReference type="ChEBI" id="CHEBI:18420"/>
    </ligand>
</feature>
<evidence type="ECO:0000313" key="23">
    <source>
        <dbReference type="Proteomes" id="UP000014983"/>
    </source>
</evidence>
<feature type="binding site" evidence="18">
    <location>
        <position position="155"/>
    </location>
    <ligand>
        <name>Mg(2+)</name>
        <dbReference type="ChEBI" id="CHEBI:18420"/>
    </ligand>
</feature>
<evidence type="ECO:0000313" key="22">
    <source>
        <dbReference type="EMBL" id="AGR42121.1"/>
    </source>
</evidence>
<dbReference type="SUPFAM" id="SSF52922">
    <property type="entry name" value="TK C-terminal domain-like"/>
    <property type="match status" value="1"/>
</dbReference>
<feature type="binding site" evidence="16">
    <location>
        <position position="462"/>
    </location>
    <ligand>
        <name>substrate</name>
    </ligand>
</feature>
<protein>
    <recommendedName>
        <fullName evidence="7 14">Transketolase</fullName>
        <ecNumber evidence="7 14">2.2.1.1</ecNumber>
    </recommendedName>
</protein>
<feature type="binding site" evidence="16">
    <location>
        <position position="259"/>
    </location>
    <ligand>
        <name>substrate</name>
    </ligand>
</feature>
<comment type="cofactor">
    <cofactor evidence="1">
        <name>Ca(2+)</name>
        <dbReference type="ChEBI" id="CHEBI:29108"/>
    </cofactor>
</comment>
<dbReference type="InterPro" id="IPR005478">
    <property type="entry name" value="Transketolase_bac-like"/>
</dbReference>
<evidence type="ECO:0000256" key="11">
    <source>
        <dbReference type="ARBA" id="ARBA00022842"/>
    </source>
</evidence>
<feature type="binding site" evidence="17">
    <location>
        <position position="185"/>
    </location>
    <ligand>
        <name>thiamine diphosphate</name>
        <dbReference type="ChEBI" id="CHEBI:58937"/>
    </ligand>
</feature>
<dbReference type="FunFam" id="3.40.50.970:FF:000045">
    <property type="entry name" value="Transketolase"/>
    <property type="match status" value="1"/>
</dbReference>
<keyword evidence="10 20" id="KW-0106">Calcium</keyword>
<dbReference type="CDD" id="cd07033">
    <property type="entry name" value="TPP_PYR_DXS_TK_like"/>
    <property type="match status" value="1"/>
</dbReference>
<dbReference type="EC" id="2.2.1.1" evidence="7 14"/>